<organism evidence="2 3">
    <name type="scientific">Coprinellus micaceus</name>
    <name type="common">Glistening ink-cap mushroom</name>
    <name type="synonym">Coprinus micaceus</name>
    <dbReference type="NCBI Taxonomy" id="71717"/>
    <lineage>
        <taxon>Eukaryota</taxon>
        <taxon>Fungi</taxon>
        <taxon>Dikarya</taxon>
        <taxon>Basidiomycota</taxon>
        <taxon>Agaricomycotina</taxon>
        <taxon>Agaricomycetes</taxon>
        <taxon>Agaricomycetidae</taxon>
        <taxon>Agaricales</taxon>
        <taxon>Agaricineae</taxon>
        <taxon>Psathyrellaceae</taxon>
        <taxon>Coprinellus</taxon>
    </lineage>
</organism>
<sequence>MKNYGRVEDEDLVVVLVRPVFFLLCHTFVHGSPRRFSCLCPSPLSSSVYPMLFMPNAIYFVLPHPTLLHPSMLRRTLPAFVLSNHSSSADHLV</sequence>
<feature type="transmembrane region" description="Helical" evidence="1">
    <location>
        <begin position="12"/>
        <end position="29"/>
    </location>
</feature>
<protein>
    <submittedName>
        <fullName evidence="2">Uncharacterized protein</fullName>
    </submittedName>
</protein>
<proteinExistence type="predicted"/>
<evidence type="ECO:0000313" key="2">
    <source>
        <dbReference type="EMBL" id="TEB19376.1"/>
    </source>
</evidence>
<comment type="caution">
    <text evidence="2">The sequence shown here is derived from an EMBL/GenBank/DDBJ whole genome shotgun (WGS) entry which is preliminary data.</text>
</comment>
<evidence type="ECO:0000313" key="3">
    <source>
        <dbReference type="Proteomes" id="UP000298030"/>
    </source>
</evidence>
<name>A0A4Y7SCE9_COPMI</name>
<keyword evidence="1" id="KW-1133">Transmembrane helix</keyword>
<dbReference type="AlphaFoldDB" id="A0A4Y7SCE9"/>
<keyword evidence="3" id="KW-1185">Reference proteome</keyword>
<feature type="transmembrane region" description="Helical" evidence="1">
    <location>
        <begin position="49"/>
        <end position="68"/>
    </location>
</feature>
<dbReference type="EMBL" id="QPFP01000195">
    <property type="protein sequence ID" value="TEB19376.1"/>
    <property type="molecule type" value="Genomic_DNA"/>
</dbReference>
<keyword evidence="1" id="KW-0472">Membrane</keyword>
<keyword evidence="1" id="KW-0812">Transmembrane</keyword>
<dbReference type="Proteomes" id="UP000298030">
    <property type="component" value="Unassembled WGS sequence"/>
</dbReference>
<evidence type="ECO:0000256" key="1">
    <source>
        <dbReference type="SAM" id="Phobius"/>
    </source>
</evidence>
<accession>A0A4Y7SCE9</accession>
<reference evidence="2 3" key="1">
    <citation type="journal article" date="2019" name="Nat. Ecol. Evol.">
        <title>Megaphylogeny resolves global patterns of mushroom evolution.</title>
        <authorList>
            <person name="Varga T."/>
            <person name="Krizsan K."/>
            <person name="Foldi C."/>
            <person name="Dima B."/>
            <person name="Sanchez-Garcia M."/>
            <person name="Sanchez-Ramirez S."/>
            <person name="Szollosi G.J."/>
            <person name="Szarkandi J.G."/>
            <person name="Papp V."/>
            <person name="Albert L."/>
            <person name="Andreopoulos W."/>
            <person name="Angelini C."/>
            <person name="Antonin V."/>
            <person name="Barry K.W."/>
            <person name="Bougher N.L."/>
            <person name="Buchanan P."/>
            <person name="Buyck B."/>
            <person name="Bense V."/>
            <person name="Catcheside P."/>
            <person name="Chovatia M."/>
            <person name="Cooper J."/>
            <person name="Damon W."/>
            <person name="Desjardin D."/>
            <person name="Finy P."/>
            <person name="Geml J."/>
            <person name="Haridas S."/>
            <person name="Hughes K."/>
            <person name="Justo A."/>
            <person name="Karasinski D."/>
            <person name="Kautmanova I."/>
            <person name="Kiss B."/>
            <person name="Kocsube S."/>
            <person name="Kotiranta H."/>
            <person name="LaButti K.M."/>
            <person name="Lechner B.E."/>
            <person name="Liimatainen K."/>
            <person name="Lipzen A."/>
            <person name="Lukacs Z."/>
            <person name="Mihaltcheva S."/>
            <person name="Morgado L.N."/>
            <person name="Niskanen T."/>
            <person name="Noordeloos M.E."/>
            <person name="Ohm R.A."/>
            <person name="Ortiz-Santana B."/>
            <person name="Ovrebo C."/>
            <person name="Racz N."/>
            <person name="Riley R."/>
            <person name="Savchenko A."/>
            <person name="Shiryaev A."/>
            <person name="Soop K."/>
            <person name="Spirin V."/>
            <person name="Szebenyi C."/>
            <person name="Tomsovsky M."/>
            <person name="Tulloss R.E."/>
            <person name="Uehling J."/>
            <person name="Grigoriev I.V."/>
            <person name="Vagvolgyi C."/>
            <person name="Papp T."/>
            <person name="Martin F.M."/>
            <person name="Miettinen O."/>
            <person name="Hibbett D.S."/>
            <person name="Nagy L.G."/>
        </authorList>
    </citation>
    <scope>NUCLEOTIDE SEQUENCE [LARGE SCALE GENOMIC DNA]</scope>
    <source>
        <strain evidence="2 3">FP101781</strain>
    </source>
</reference>
<gene>
    <name evidence="2" type="ORF">FA13DRAFT_377613</name>
</gene>